<dbReference type="AlphaFoldDB" id="L0DHX7"/>
<dbReference type="HOGENOM" id="CLU_1833875_0_0_0"/>
<evidence type="ECO:0000313" key="1">
    <source>
        <dbReference type="EMBL" id="AGA28450.1"/>
    </source>
</evidence>
<keyword evidence="2" id="KW-1185">Reference proteome</keyword>
<evidence type="ECO:0008006" key="3">
    <source>
        <dbReference type="Google" id="ProtNLM"/>
    </source>
</evidence>
<protein>
    <recommendedName>
        <fullName evidence="3">Phage-related protein</fullName>
    </recommendedName>
</protein>
<reference evidence="1 2" key="1">
    <citation type="submission" date="2012-02" db="EMBL/GenBank/DDBJ databases">
        <title>Complete sequence of chromosome of Singulisphaera acidiphila DSM 18658.</title>
        <authorList>
            <consortium name="US DOE Joint Genome Institute (JGI-PGF)"/>
            <person name="Lucas S."/>
            <person name="Copeland A."/>
            <person name="Lapidus A."/>
            <person name="Glavina del Rio T."/>
            <person name="Dalin E."/>
            <person name="Tice H."/>
            <person name="Bruce D."/>
            <person name="Goodwin L."/>
            <person name="Pitluck S."/>
            <person name="Peters L."/>
            <person name="Ovchinnikova G."/>
            <person name="Chertkov O."/>
            <person name="Kyrpides N."/>
            <person name="Mavromatis K."/>
            <person name="Ivanova N."/>
            <person name="Brettin T."/>
            <person name="Detter J.C."/>
            <person name="Han C."/>
            <person name="Larimer F."/>
            <person name="Land M."/>
            <person name="Hauser L."/>
            <person name="Markowitz V."/>
            <person name="Cheng J.-F."/>
            <person name="Hugenholtz P."/>
            <person name="Woyke T."/>
            <person name="Wu D."/>
            <person name="Tindall B."/>
            <person name="Pomrenke H."/>
            <person name="Brambilla E."/>
            <person name="Klenk H.-P."/>
            <person name="Eisen J.A."/>
        </authorList>
    </citation>
    <scope>NUCLEOTIDE SEQUENCE [LARGE SCALE GENOMIC DNA]</scope>
    <source>
        <strain evidence="2">ATCC BAA-1392 / DSM 18658 / VKM B-2454 / MOB10</strain>
    </source>
</reference>
<organism evidence="1 2">
    <name type="scientific">Singulisphaera acidiphila (strain ATCC BAA-1392 / DSM 18658 / VKM B-2454 / MOB10)</name>
    <dbReference type="NCBI Taxonomy" id="886293"/>
    <lineage>
        <taxon>Bacteria</taxon>
        <taxon>Pseudomonadati</taxon>
        <taxon>Planctomycetota</taxon>
        <taxon>Planctomycetia</taxon>
        <taxon>Isosphaerales</taxon>
        <taxon>Isosphaeraceae</taxon>
        <taxon>Singulisphaera</taxon>
    </lineage>
</organism>
<dbReference type="Proteomes" id="UP000010798">
    <property type="component" value="Chromosome"/>
</dbReference>
<name>L0DHX7_SINAD</name>
<sequence>MADESQRKPVKIGVKEGGGPPPGYKWNVEILEQAFAEAMGFLNADQYCHLASQFRELAGQDEASQSQTVDVRPIEDFYELRDKGGILRRMNTRIFFFIHKKMRTIVILGAIKKENDGATPMGDKITMRRRKRLYLQADSR</sequence>
<gene>
    <name evidence="1" type="ordered locus">Sinac_4249</name>
</gene>
<dbReference type="KEGG" id="saci:Sinac_4249"/>
<evidence type="ECO:0000313" key="2">
    <source>
        <dbReference type="Proteomes" id="UP000010798"/>
    </source>
</evidence>
<accession>L0DHX7</accession>
<dbReference type="eggNOG" id="ENOG50343D5">
    <property type="taxonomic scope" value="Bacteria"/>
</dbReference>
<dbReference type="EMBL" id="CP003364">
    <property type="protein sequence ID" value="AGA28450.1"/>
    <property type="molecule type" value="Genomic_DNA"/>
</dbReference>
<proteinExistence type="predicted"/>